<keyword evidence="2" id="KW-1133">Transmembrane helix</keyword>
<dbReference type="EMBL" id="LT906467">
    <property type="protein sequence ID" value="SNV87219.1"/>
    <property type="molecule type" value="Genomic_DNA"/>
</dbReference>
<dbReference type="Proteomes" id="UP000215374">
    <property type="component" value="Chromosome 1"/>
</dbReference>
<evidence type="ECO:0000313" key="5">
    <source>
        <dbReference type="Proteomes" id="UP000028780"/>
    </source>
</evidence>
<dbReference type="Proteomes" id="UP000028780">
    <property type="component" value="Chromosome"/>
</dbReference>
<dbReference type="EMBL" id="CP009211">
    <property type="protein sequence ID" value="AIJ34430.1"/>
    <property type="molecule type" value="Genomic_DNA"/>
</dbReference>
<gene>
    <name evidence="3" type="ORF">CIMIT_11580</name>
    <name evidence="4" type="ORF">SAMEA4535761_02373</name>
</gene>
<dbReference type="AlphaFoldDB" id="A0A076NS13"/>
<evidence type="ECO:0000313" key="4">
    <source>
        <dbReference type="EMBL" id="SNV87219.1"/>
    </source>
</evidence>
<keyword evidence="5" id="KW-1185">Reference proteome</keyword>
<dbReference type="eggNOG" id="ENOG50327N2">
    <property type="taxonomic scope" value="Bacteria"/>
</dbReference>
<dbReference type="KEGG" id="cii:CIMIT_11580"/>
<dbReference type="HOGENOM" id="CLU_051991_0_0_11"/>
<organism evidence="3 5">
    <name type="scientific">Corynebacterium imitans</name>
    <dbReference type="NCBI Taxonomy" id="156978"/>
    <lineage>
        <taxon>Bacteria</taxon>
        <taxon>Bacillati</taxon>
        <taxon>Actinomycetota</taxon>
        <taxon>Actinomycetes</taxon>
        <taxon>Mycobacteriales</taxon>
        <taxon>Corynebacteriaceae</taxon>
        <taxon>Corynebacterium</taxon>
    </lineage>
</organism>
<evidence type="ECO:0000313" key="3">
    <source>
        <dbReference type="EMBL" id="AIJ34430.1"/>
    </source>
</evidence>
<feature type="compositionally biased region" description="Low complexity" evidence="1">
    <location>
        <begin position="1"/>
        <end position="14"/>
    </location>
</feature>
<dbReference type="RefSeq" id="WP_038593160.1">
    <property type="nucleotide sequence ID" value="NZ_CP009211.1"/>
</dbReference>
<evidence type="ECO:0000256" key="1">
    <source>
        <dbReference type="SAM" id="MobiDB-lite"/>
    </source>
</evidence>
<feature type="transmembrane region" description="Helical" evidence="2">
    <location>
        <begin position="141"/>
        <end position="158"/>
    </location>
</feature>
<reference evidence="4 6" key="2">
    <citation type="submission" date="2017-06" db="EMBL/GenBank/DDBJ databases">
        <authorList>
            <consortium name="Pathogen Informatics"/>
        </authorList>
    </citation>
    <scope>NUCLEOTIDE SEQUENCE [LARGE SCALE GENOMIC DNA]</scope>
    <source>
        <strain evidence="4 6">NCTC13015</strain>
    </source>
</reference>
<dbReference type="STRING" id="156978.CIMIT_11580"/>
<evidence type="ECO:0000313" key="6">
    <source>
        <dbReference type="Proteomes" id="UP000215374"/>
    </source>
</evidence>
<reference evidence="3 5" key="1">
    <citation type="submission" date="2014-08" db="EMBL/GenBank/DDBJ databases">
        <title>Complete genome sequence of Corynebacterium imitans DSM 44264, isolated from a five-month-old boy with suspected pharyngeal diphtheria.</title>
        <authorList>
            <person name="Mollmann S."/>
            <person name="Albersmeier A."/>
            <person name="Ruckert C."/>
            <person name="Tauch A."/>
        </authorList>
    </citation>
    <scope>NUCLEOTIDE SEQUENCE [LARGE SCALE GENOMIC DNA]</scope>
    <source>
        <strain evidence="3 5">DSM 44264</strain>
    </source>
</reference>
<protein>
    <submittedName>
        <fullName evidence="4">Hypothetical membrane protein</fullName>
    </submittedName>
</protein>
<sequence length="363" mass="37903">MTTPNDGNTNPNGAGDTGGSSPYGGFEPYPDNPAGSHPENAGSSAWPGSEQSSYGQNAYGQNGYDQHSFDQFDVNAAAGAAGATALRYHGQQLVDGTYGDGTTPHPINDPANNGFTHTKGTGKLRVMEALSWAFKTTFGNWQTWLLFGLLAAVFMAASTFEPTGLLGLLSIFIYPLVWSAGLQQTLSRKFSLSEVKAPTYGKTLGMSVVIGLFVTAVLFVLALIFGIGIFSSIDPSTMPTDPAMIEDDPMAFGPLFGRIAGLVGVLMLVSLLVAPFFATQTLYAADNAGSFGEAMKAGFAAGKRNYLPLLGLSILSGLLIGFGTVLAFVGLIVTSPVVILAMAHAYRQISGGPVPSESAPQTY</sequence>
<evidence type="ECO:0000256" key="2">
    <source>
        <dbReference type="SAM" id="Phobius"/>
    </source>
</evidence>
<feature type="region of interest" description="Disordered" evidence="1">
    <location>
        <begin position="1"/>
        <end position="60"/>
    </location>
</feature>
<feature type="compositionally biased region" description="Polar residues" evidence="1">
    <location>
        <begin position="49"/>
        <end position="60"/>
    </location>
</feature>
<feature type="transmembrane region" description="Helical" evidence="2">
    <location>
        <begin position="259"/>
        <end position="285"/>
    </location>
</feature>
<feature type="transmembrane region" description="Helical" evidence="2">
    <location>
        <begin position="306"/>
        <end position="333"/>
    </location>
</feature>
<dbReference type="OrthoDB" id="4427931at2"/>
<accession>A0A076NS13</accession>
<proteinExistence type="predicted"/>
<feature type="transmembrane region" description="Helical" evidence="2">
    <location>
        <begin position="203"/>
        <end position="230"/>
    </location>
</feature>
<feature type="transmembrane region" description="Helical" evidence="2">
    <location>
        <begin position="164"/>
        <end position="182"/>
    </location>
</feature>
<keyword evidence="2" id="KW-0812">Transmembrane</keyword>
<name>A0A076NS13_9CORY</name>
<keyword evidence="2" id="KW-0472">Membrane</keyword>